<dbReference type="EMBL" id="FOKI01000026">
    <property type="protein sequence ID" value="SFB29597.1"/>
    <property type="molecule type" value="Genomic_DNA"/>
</dbReference>
<organism evidence="4 5">
    <name type="scientific">Clostridium frigidicarnis</name>
    <dbReference type="NCBI Taxonomy" id="84698"/>
    <lineage>
        <taxon>Bacteria</taxon>
        <taxon>Bacillati</taxon>
        <taxon>Bacillota</taxon>
        <taxon>Clostridia</taxon>
        <taxon>Eubacteriales</taxon>
        <taxon>Clostridiaceae</taxon>
        <taxon>Clostridium</taxon>
    </lineage>
</organism>
<dbReference type="Pfam" id="PF21117">
    <property type="entry name" value="MRB1590_C"/>
    <property type="match status" value="1"/>
</dbReference>
<name>A0A1I0ZVM2_9CLOT</name>
<sequence>MDNLKNIFRFIDGKGYKAYKEIEGIYDFNDYTLIVDHVQGDPFASPSRIRVRVHIDKAKIPYELYDNKHKKIALCDFVSRNFYSNISRLYERAKGSGKSGVLYIDKCGEEVLERTSIYIDKNIIEARLEVGLPAAGRKILSREAYDIFFNQLKIIVNKSLYYDNLDKNSLKKAVELSEDQYFIRNYIKDNNFVAFLANDSILPRESGVCDKPLKKAVKFKSPETMEITIEVPNKGKIKGMAIKEGITLMIGGGYHGKSTLLKAIERGIYNHVLGDGREYVITRDDAVKVRSEDGRYIEKVDISPFVNNLPNKEDTSTFSTLNASGSTSQAASVIETIDSGSKLLLIDEDTAATNFMVRDEKMKYIVEDNKEPITPFINRVKSLYDKNNISTILVVGSSGEYFNVADKVIMLDEYNVIDVTDKAIRLRDADFNTIEEKLIIKNSRILLKTSFPNGYKGVKVKTLSLNKLLYNDCEIDLQGIEQLVDISQTRAIGEIIKFIKAHMCNDISSLRDSVYKIYELIDEKGLDSIVATRGSIGNLALPRKYEVLAVLNRFRCLKIK</sequence>
<evidence type="ECO:0000259" key="1">
    <source>
        <dbReference type="Pfam" id="PF09818"/>
    </source>
</evidence>
<evidence type="ECO:0000313" key="5">
    <source>
        <dbReference type="Proteomes" id="UP000198619"/>
    </source>
</evidence>
<feature type="domain" description="MRB1590-like C-terminal" evidence="3">
    <location>
        <begin position="459"/>
        <end position="560"/>
    </location>
</feature>
<dbReference type="PANTHER" id="PTHR38149">
    <property type="entry name" value="ATPASE"/>
    <property type="match status" value="1"/>
</dbReference>
<evidence type="ECO:0000313" key="4">
    <source>
        <dbReference type="EMBL" id="SFB29597.1"/>
    </source>
</evidence>
<accession>A0A1I0ZVM2</accession>
<evidence type="ECO:0000259" key="3">
    <source>
        <dbReference type="Pfam" id="PF21117"/>
    </source>
</evidence>
<protein>
    <submittedName>
        <fullName evidence="4">Predicted ATPase of the ABC class</fullName>
    </submittedName>
</protein>
<dbReference type="Pfam" id="PF20446">
    <property type="entry name" value="ABC_N"/>
    <property type="match status" value="1"/>
</dbReference>
<keyword evidence="5" id="KW-1185">Reference proteome</keyword>
<dbReference type="PANTHER" id="PTHR38149:SF1">
    <property type="entry name" value="ATPASE"/>
    <property type="match status" value="1"/>
</dbReference>
<feature type="domain" description="ATPase of the ABC class C-terminal" evidence="1">
    <location>
        <begin position="167"/>
        <end position="430"/>
    </location>
</feature>
<dbReference type="InterPro" id="IPR049069">
    <property type="entry name" value="MRB1590-like_C"/>
</dbReference>
<dbReference type="Pfam" id="PF09818">
    <property type="entry name" value="ABC_ATPase"/>
    <property type="match status" value="1"/>
</dbReference>
<dbReference type="RefSeq" id="WP_090042318.1">
    <property type="nucleotide sequence ID" value="NZ_FOKI01000026.1"/>
</dbReference>
<evidence type="ECO:0000259" key="2">
    <source>
        <dbReference type="Pfam" id="PF20446"/>
    </source>
</evidence>
<dbReference type="OrthoDB" id="9809999at2"/>
<dbReference type="InterPro" id="IPR046834">
    <property type="entry name" value="ABC_ATPase_C"/>
</dbReference>
<proteinExistence type="predicted"/>
<feature type="domain" description="ATPase of the ABC class N-terminal" evidence="2">
    <location>
        <begin position="1"/>
        <end position="162"/>
    </location>
</feature>
<dbReference type="STRING" id="84698.SAMN04488528_10269"/>
<dbReference type="SUPFAM" id="SSF52540">
    <property type="entry name" value="P-loop containing nucleoside triphosphate hydrolases"/>
    <property type="match status" value="1"/>
</dbReference>
<dbReference type="InterPro" id="IPR027417">
    <property type="entry name" value="P-loop_NTPase"/>
</dbReference>
<gene>
    <name evidence="4" type="ORF">SAMN04488528_10269</name>
</gene>
<dbReference type="AlphaFoldDB" id="A0A1I0ZVM2"/>
<dbReference type="InterPro" id="IPR019195">
    <property type="entry name" value="ABC_ATPase_put"/>
</dbReference>
<dbReference type="InterPro" id="IPR046833">
    <property type="entry name" value="ABC_N"/>
</dbReference>
<dbReference type="Proteomes" id="UP000198619">
    <property type="component" value="Unassembled WGS sequence"/>
</dbReference>
<reference evidence="4 5" key="1">
    <citation type="submission" date="2016-10" db="EMBL/GenBank/DDBJ databases">
        <authorList>
            <person name="de Groot N.N."/>
        </authorList>
    </citation>
    <scope>NUCLEOTIDE SEQUENCE [LARGE SCALE GENOMIC DNA]</scope>
    <source>
        <strain evidence="4 5">DSM 12271</strain>
    </source>
</reference>